<dbReference type="GO" id="GO:0030247">
    <property type="term" value="F:polysaccharide binding"/>
    <property type="evidence" value="ECO:0007669"/>
    <property type="project" value="InterPro"/>
</dbReference>
<evidence type="ECO:0000256" key="1">
    <source>
        <dbReference type="ARBA" id="ARBA00004479"/>
    </source>
</evidence>
<evidence type="ECO:0000313" key="18">
    <source>
        <dbReference type="EMBL" id="KAJ7970354.1"/>
    </source>
</evidence>
<dbReference type="SMART" id="SM00220">
    <property type="entry name" value="S_TKc"/>
    <property type="match status" value="1"/>
</dbReference>
<dbReference type="InterPro" id="IPR000719">
    <property type="entry name" value="Prot_kinase_dom"/>
</dbReference>
<dbReference type="PROSITE" id="PS00108">
    <property type="entry name" value="PROTEIN_KINASE_ST"/>
    <property type="match status" value="1"/>
</dbReference>
<keyword evidence="5" id="KW-0812">Transmembrane</keyword>
<dbReference type="SUPFAM" id="SSF56112">
    <property type="entry name" value="Protein kinase-like (PK-like)"/>
    <property type="match status" value="1"/>
</dbReference>
<sequence>MENTHLFLSSIIIISSFLLTNLPPSHGRDDELYTVCNRPFQCGNITNMLYPFYGNDRPRDCGSSVFELDCKDNQYPVIEINSLQYRVLKINNQNYTMTLAREDLLESTCPTSFLQTRMNTSYFEYATPVRNLTIYYGCPPGIIHPGNNFTCGDGTAYFKDEAQNFPPINFSGCNNSIEVPVIVNPFNGPQGGIDALERALNRGFDVQYTADWTNCSVCRGSGGLCGMDSAYQFSCHCHNGTSPSSCQVQVHKKSWAIKTKIIVGSTAAGAGALLTYIIICCFRLKRSTNILAKFGKLTKNEKDIEAFIRKHGPLTVKRYKFSEVKKMTNSFKVELGEGGYGGVYKGKLLTGSPVAVKVLKSSKGNGEDFTNEVASISRTSHVNVVTLLGFCFEDNRKALIYEYMPNGSLEKFIYNKTTSPTLSWENLHQIAIGIARGLEYLHRGCNTRILHFDIKPHNILLDENYCPKISDFGLAKLCTRKDSIISMQDARGTIGYVAPEVWNRNFGGVSHKSDVYSYGMMILEMVGGRKNIYVDASHTSEIYFPHWVYKNLEQGNNLGLHGVVSTLDNEIARKMILVGLRCIQTIPSDRPAISGVIEMLEGKIESLQMPPMPILSSAARSLPDSSAT</sequence>
<dbReference type="Pfam" id="PF14380">
    <property type="entry name" value="WAK_assoc"/>
    <property type="match status" value="1"/>
</dbReference>
<feature type="binding site" evidence="15">
    <location>
        <position position="357"/>
    </location>
    <ligand>
        <name>ATP</name>
        <dbReference type="ChEBI" id="CHEBI:30616"/>
    </ligand>
</feature>
<dbReference type="Gene3D" id="3.30.200.20">
    <property type="entry name" value="Phosphorylase Kinase, domain 1"/>
    <property type="match status" value="1"/>
</dbReference>
<evidence type="ECO:0000256" key="12">
    <source>
        <dbReference type="ARBA" id="ARBA00023180"/>
    </source>
</evidence>
<dbReference type="PROSITE" id="PS00107">
    <property type="entry name" value="PROTEIN_KINASE_ATP"/>
    <property type="match status" value="1"/>
</dbReference>
<evidence type="ECO:0000256" key="16">
    <source>
        <dbReference type="SAM" id="SignalP"/>
    </source>
</evidence>
<dbReference type="AlphaFoldDB" id="A0AAD7M5H3"/>
<dbReference type="InterPro" id="IPR001245">
    <property type="entry name" value="Ser-Thr/Tyr_kinase_cat_dom"/>
</dbReference>
<dbReference type="InterPro" id="IPR011009">
    <property type="entry name" value="Kinase-like_dom_sf"/>
</dbReference>
<proteinExistence type="predicted"/>
<evidence type="ECO:0000313" key="19">
    <source>
        <dbReference type="Proteomes" id="UP001163823"/>
    </source>
</evidence>
<keyword evidence="10" id="KW-1133">Transmembrane helix</keyword>
<evidence type="ECO:0000256" key="7">
    <source>
        <dbReference type="ARBA" id="ARBA00022741"/>
    </source>
</evidence>
<dbReference type="GO" id="GO:0004674">
    <property type="term" value="F:protein serine/threonine kinase activity"/>
    <property type="evidence" value="ECO:0007669"/>
    <property type="project" value="UniProtKB-KW"/>
</dbReference>
<keyword evidence="19" id="KW-1185">Reference proteome</keyword>
<feature type="chain" id="PRO_5042120614" description="non-specific serine/threonine protein kinase" evidence="16">
    <location>
        <begin position="28"/>
        <end position="628"/>
    </location>
</feature>
<feature type="signal peptide" evidence="16">
    <location>
        <begin position="1"/>
        <end position="27"/>
    </location>
</feature>
<gene>
    <name evidence="18" type="ORF">O6P43_008554</name>
</gene>
<keyword evidence="4" id="KW-0808">Transferase</keyword>
<keyword evidence="7 15" id="KW-0547">Nucleotide-binding</keyword>
<dbReference type="Pfam" id="PF13947">
    <property type="entry name" value="GUB_WAK_bind"/>
    <property type="match status" value="1"/>
</dbReference>
<dbReference type="Gene3D" id="1.10.510.10">
    <property type="entry name" value="Transferase(Phosphotransferase) domain 1"/>
    <property type="match status" value="1"/>
</dbReference>
<protein>
    <recommendedName>
        <fullName evidence="2">non-specific serine/threonine protein kinase</fullName>
        <ecNumber evidence="2">2.7.11.1</ecNumber>
    </recommendedName>
</protein>
<dbReference type="PROSITE" id="PS50011">
    <property type="entry name" value="PROTEIN_KINASE_DOM"/>
    <property type="match status" value="1"/>
</dbReference>
<evidence type="ECO:0000256" key="4">
    <source>
        <dbReference type="ARBA" id="ARBA00022679"/>
    </source>
</evidence>
<reference evidence="18" key="1">
    <citation type="journal article" date="2023" name="Science">
        <title>Elucidation of the pathway for biosynthesis of saponin adjuvants from the soapbark tree.</title>
        <authorList>
            <person name="Reed J."/>
            <person name="Orme A."/>
            <person name="El-Demerdash A."/>
            <person name="Owen C."/>
            <person name="Martin L.B.B."/>
            <person name="Misra R.C."/>
            <person name="Kikuchi S."/>
            <person name="Rejzek M."/>
            <person name="Martin A.C."/>
            <person name="Harkess A."/>
            <person name="Leebens-Mack J."/>
            <person name="Louveau T."/>
            <person name="Stephenson M.J."/>
            <person name="Osbourn A."/>
        </authorList>
    </citation>
    <scope>NUCLEOTIDE SEQUENCE</scope>
    <source>
        <strain evidence="18">S10</strain>
    </source>
</reference>
<dbReference type="InterPro" id="IPR045874">
    <property type="entry name" value="LRK10/LRL21-25-like"/>
</dbReference>
<evidence type="ECO:0000256" key="5">
    <source>
        <dbReference type="ARBA" id="ARBA00022692"/>
    </source>
</evidence>
<evidence type="ECO:0000256" key="11">
    <source>
        <dbReference type="ARBA" id="ARBA00023136"/>
    </source>
</evidence>
<evidence type="ECO:0000256" key="3">
    <source>
        <dbReference type="ARBA" id="ARBA00022527"/>
    </source>
</evidence>
<evidence type="ECO:0000256" key="10">
    <source>
        <dbReference type="ARBA" id="ARBA00022989"/>
    </source>
</evidence>
<evidence type="ECO:0000256" key="9">
    <source>
        <dbReference type="ARBA" id="ARBA00022840"/>
    </source>
</evidence>
<name>A0AAD7M5H3_QUISA</name>
<dbReference type="PANTHER" id="PTHR27009">
    <property type="entry name" value="RUST RESISTANCE KINASE LR10-RELATED"/>
    <property type="match status" value="1"/>
</dbReference>
<evidence type="ECO:0000259" key="17">
    <source>
        <dbReference type="PROSITE" id="PS50011"/>
    </source>
</evidence>
<dbReference type="InterPro" id="IPR025287">
    <property type="entry name" value="WAK_GUB"/>
</dbReference>
<keyword evidence="3" id="KW-0723">Serine/threonine-protein kinase</keyword>
<feature type="domain" description="Protein kinase" evidence="17">
    <location>
        <begin position="329"/>
        <end position="615"/>
    </location>
</feature>
<keyword evidence="9 15" id="KW-0067">ATP-binding</keyword>
<dbReference type="GO" id="GO:0005524">
    <property type="term" value="F:ATP binding"/>
    <property type="evidence" value="ECO:0007669"/>
    <property type="project" value="UniProtKB-UniRule"/>
</dbReference>
<keyword evidence="11" id="KW-0472">Membrane</keyword>
<dbReference type="KEGG" id="qsa:O6P43_008554"/>
<keyword evidence="12" id="KW-0325">Glycoprotein</keyword>
<evidence type="ECO:0000256" key="13">
    <source>
        <dbReference type="ARBA" id="ARBA00047899"/>
    </source>
</evidence>
<dbReference type="InterPro" id="IPR008271">
    <property type="entry name" value="Ser/Thr_kinase_AS"/>
</dbReference>
<comment type="catalytic activity">
    <reaction evidence="14">
        <text>L-seryl-[protein] + ATP = O-phospho-L-seryl-[protein] + ADP + H(+)</text>
        <dbReference type="Rhea" id="RHEA:17989"/>
        <dbReference type="Rhea" id="RHEA-COMP:9863"/>
        <dbReference type="Rhea" id="RHEA-COMP:11604"/>
        <dbReference type="ChEBI" id="CHEBI:15378"/>
        <dbReference type="ChEBI" id="CHEBI:29999"/>
        <dbReference type="ChEBI" id="CHEBI:30616"/>
        <dbReference type="ChEBI" id="CHEBI:83421"/>
        <dbReference type="ChEBI" id="CHEBI:456216"/>
        <dbReference type="EC" id="2.7.11.1"/>
    </reaction>
</comment>
<accession>A0AAD7M5H3</accession>
<dbReference type="Pfam" id="PF07714">
    <property type="entry name" value="PK_Tyr_Ser-Thr"/>
    <property type="match status" value="1"/>
</dbReference>
<comment type="caution">
    <text evidence="18">The sequence shown here is derived from an EMBL/GenBank/DDBJ whole genome shotgun (WGS) entry which is preliminary data.</text>
</comment>
<evidence type="ECO:0000256" key="2">
    <source>
        <dbReference type="ARBA" id="ARBA00012513"/>
    </source>
</evidence>
<dbReference type="EMBL" id="JARAOO010000004">
    <property type="protein sequence ID" value="KAJ7970354.1"/>
    <property type="molecule type" value="Genomic_DNA"/>
</dbReference>
<dbReference type="EC" id="2.7.11.1" evidence="2"/>
<keyword evidence="6 16" id="KW-0732">Signal</keyword>
<keyword evidence="18" id="KW-0675">Receptor</keyword>
<dbReference type="GO" id="GO:0016020">
    <property type="term" value="C:membrane"/>
    <property type="evidence" value="ECO:0007669"/>
    <property type="project" value="UniProtKB-SubCell"/>
</dbReference>
<dbReference type="InterPro" id="IPR032872">
    <property type="entry name" value="WAK_assoc_C"/>
</dbReference>
<evidence type="ECO:0000256" key="14">
    <source>
        <dbReference type="ARBA" id="ARBA00048679"/>
    </source>
</evidence>
<dbReference type="FunFam" id="1.10.510.10:FF:000590">
    <property type="entry name" value="PR5-like receptor kinase"/>
    <property type="match status" value="1"/>
</dbReference>
<evidence type="ECO:0000256" key="15">
    <source>
        <dbReference type="PROSITE-ProRule" id="PRU10141"/>
    </source>
</evidence>
<keyword evidence="8 18" id="KW-0418">Kinase</keyword>
<evidence type="ECO:0000256" key="6">
    <source>
        <dbReference type="ARBA" id="ARBA00022729"/>
    </source>
</evidence>
<evidence type="ECO:0000256" key="8">
    <source>
        <dbReference type="ARBA" id="ARBA00022777"/>
    </source>
</evidence>
<dbReference type="Proteomes" id="UP001163823">
    <property type="component" value="Chromosome 4"/>
</dbReference>
<comment type="subcellular location">
    <subcellularLocation>
        <location evidence="1">Membrane</location>
        <topology evidence="1">Single-pass type I membrane protein</topology>
    </subcellularLocation>
</comment>
<dbReference type="InterPro" id="IPR017441">
    <property type="entry name" value="Protein_kinase_ATP_BS"/>
</dbReference>
<comment type="catalytic activity">
    <reaction evidence="13">
        <text>L-threonyl-[protein] + ATP = O-phospho-L-threonyl-[protein] + ADP + H(+)</text>
        <dbReference type="Rhea" id="RHEA:46608"/>
        <dbReference type="Rhea" id="RHEA-COMP:11060"/>
        <dbReference type="Rhea" id="RHEA-COMP:11605"/>
        <dbReference type="ChEBI" id="CHEBI:15378"/>
        <dbReference type="ChEBI" id="CHEBI:30013"/>
        <dbReference type="ChEBI" id="CHEBI:30616"/>
        <dbReference type="ChEBI" id="CHEBI:61977"/>
        <dbReference type="ChEBI" id="CHEBI:456216"/>
        <dbReference type="EC" id="2.7.11.1"/>
    </reaction>
</comment>
<organism evidence="18 19">
    <name type="scientific">Quillaja saponaria</name>
    <name type="common">Soap bark tree</name>
    <dbReference type="NCBI Taxonomy" id="32244"/>
    <lineage>
        <taxon>Eukaryota</taxon>
        <taxon>Viridiplantae</taxon>
        <taxon>Streptophyta</taxon>
        <taxon>Embryophyta</taxon>
        <taxon>Tracheophyta</taxon>
        <taxon>Spermatophyta</taxon>
        <taxon>Magnoliopsida</taxon>
        <taxon>eudicotyledons</taxon>
        <taxon>Gunneridae</taxon>
        <taxon>Pentapetalae</taxon>
        <taxon>rosids</taxon>
        <taxon>fabids</taxon>
        <taxon>Fabales</taxon>
        <taxon>Quillajaceae</taxon>
        <taxon>Quillaja</taxon>
    </lineage>
</organism>